<evidence type="ECO:0000256" key="1">
    <source>
        <dbReference type="SAM" id="MobiDB-lite"/>
    </source>
</evidence>
<reference evidence="3 4" key="1">
    <citation type="submission" date="2021-01" db="EMBL/GenBank/DDBJ databases">
        <title>Sequencing the genomes of 1000 actinobacteria strains.</title>
        <authorList>
            <person name="Klenk H.-P."/>
        </authorList>
    </citation>
    <scope>NUCLEOTIDE SEQUENCE [LARGE SCALE GENOMIC DNA]</scope>
    <source>
        <strain evidence="3 4">DSM 46000</strain>
    </source>
</reference>
<feature type="domain" description="DUF4240" evidence="2">
    <location>
        <begin position="1"/>
        <end position="138"/>
    </location>
</feature>
<evidence type="ECO:0000259" key="2">
    <source>
        <dbReference type="Pfam" id="PF14024"/>
    </source>
</evidence>
<feature type="region of interest" description="Disordered" evidence="1">
    <location>
        <begin position="155"/>
        <end position="190"/>
    </location>
</feature>
<keyword evidence="4" id="KW-1185">Reference proteome</keyword>
<gene>
    <name evidence="3" type="ORF">JOD49_000502</name>
</gene>
<dbReference type="InterPro" id="IPR025334">
    <property type="entry name" value="DUF4240"/>
</dbReference>
<sequence>MDHDTFWQILDDARTRAGRGADDRGAEDDPLPAALTAVLVERLSPDEILAFAAVSDEVSATAYAWPVWGAAYLIEGGCSDDGFMDFRDGLVLAGRDVFTRTVADPDSLAEHPVVAAMASDKGWFGYESLSSLVGDAWTRATGHGDEEYYEARDTAASARAVPDAGDGETSVGASTDPAGESWDFDDEDENRRRLPRLAALFG</sequence>
<dbReference type="RefSeq" id="WP_205305843.1">
    <property type="nucleotide sequence ID" value="NZ_BAAAVF010000010.1"/>
</dbReference>
<comment type="caution">
    <text evidence="3">The sequence shown here is derived from an EMBL/GenBank/DDBJ whole genome shotgun (WGS) entry which is preliminary data.</text>
</comment>
<evidence type="ECO:0000313" key="3">
    <source>
        <dbReference type="EMBL" id="MBM7477582.1"/>
    </source>
</evidence>
<protein>
    <recommendedName>
        <fullName evidence="2">DUF4240 domain-containing protein</fullName>
    </recommendedName>
</protein>
<name>A0ABS2LB17_9CELL</name>
<accession>A0ABS2LB17</accession>
<dbReference type="EMBL" id="JAFBBO010000001">
    <property type="protein sequence ID" value="MBM7477582.1"/>
    <property type="molecule type" value="Genomic_DNA"/>
</dbReference>
<evidence type="ECO:0000313" key="4">
    <source>
        <dbReference type="Proteomes" id="UP000698059"/>
    </source>
</evidence>
<proteinExistence type="predicted"/>
<dbReference type="Proteomes" id="UP000698059">
    <property type="component" value="Unassembled WGS sequence"/>
</dbReference>
<dbReference type="Pfam" id="PF14024">
    <property type="entry name" value="DUF4240"/>
    <property type="match status" value="1"/>
</dbReference>
<organism evidence="3 4">
    <name type="scientific">Oerskovia jenensis</name>
    <dbReference type="NCBI Taxonomy" id="162169"/>
    <lineage>
        <taxon>Bacteria</taxon>
        <taxon>Bacillati</taxon>
        <taxon>Actinomycetota</taxon>
        <taxon>Actinomycetes</taxon>
        <taxon>Micrococcales</taxon>
        <taxon>Cellulomonadaceae</taxon>
        <taxon>Oerskovia</taxon>
    </lineage>
</organism>